<evidence type="ECO:0000313" key="1">
    <source>
        <dbReference type="EMBL" id="GFR88194.1"/>
    </source>
</evidence>
<evidence type="ECO:0000313" key="2">
    <source>
        <dbReference type="Proteomes" id="UP000762676"/>
    </source>
</evidence>
<name>A0AAV4GSF8_9GAST</name>
<keyword evidence="2" id="KW-1185">Reference proteome</keyword>
<comment type="caution">
    <text evidence="1">The sequence shown here is derived from an EMBL/GenBank/DDBJ whole genome shotgun (WGS) entry which is preliminary data.</text>
</comment>
<sequence length="465" mass="48607">MMVLRFGPLLRRGSRKLLLLFFVVGAFPLARALRSSLMTDWACKNFNQPFGGRRACVLFEPGAVWGTPPAPVTTMSNSLASQLCDAREARRIDAAGLEWEATKAVLDDASIRAGLRPSVDGPCSFVMTGGPDPVFRFDPQEAVRRRAPGVPENAWLSMLEPVTLLLKRFTHLHTAWDPEQQVFFLSDPPSAPLTPNLSIPEIRIDMRVDRPSSMKNFCLRAKHTANQLMRRRTAKTWRDNTSLSPPNISSKNHLGGTRAYFTGSIVAPLISKTTGMSFSDTSVAGAPCAGGTLSGPSSARSDNLPFTESAAPICTSANGTSTAMPVLYASTSAPSVGTTAPVGSSTPAPNASAFITSAPNASTIITSAPSASAIVTSAPSASAIVTSAPSASTIITSAPNASTFTSAPSASPALSVDTSAASAPNASIFITSAPSSTPVSSVDIITSDLSGESLLDSFCLVDKRI</sequence>
<gene>
    <name evidence="1" type="ORF">ElyMa_002511500</name>
</gene>
<accession>A0AAV4GSF8</accession>
<proteinExistence type="predicted"/>
<dbReference type="EMBL" id="BMAT01005142">
    <property type="protein sequence ID" value="GFR88194.1"/>
    <property type="molecule type" value="Genomic_DNA"/>
</dbReference>
<protein>
    <submittedName>
        <fullName evidence="1">Uncharacterized protein</fullName>
    </submittedName>
</protein>
<organism evidence="1 2">
    <name type="scientific">Elysia marginata</name>
    <dbReference type="NCBI Taxonomy" id="1093978"/>
    <lineage>
        <taxon>Eukaryota</taxon>
        <taxon>Metazoa</taxon>
        <taxon>Spiralia</taxon>
        <taxon>Lophotrochozoa</taxon>
        <taxon>Mollusca</taxon>
        <taxon>Gastropoda</taxon>
        <taxon>Heterobranchia</taxon>
        <taxon>Euthyneura</taxon>
        <taxon>Panpulmonata</taxon>
        <taxon>Sacoglossa</taxon>
        <taxon>Placobranchoidea</taxon>
        <taxon>Plakobranchidae</taxon>
        <taxon>Elysia</taxon>
    </lineage>
</organism>
<dbReference type="AlphaFoldDB" id="A0AAV4GSF8"/>
<reference evidence="1 2" key="1">
    <citation type="journal article" date="2021" name="Elife">
        <title>Chloroplast acquisition without the gene transfer in kleptoplastic sea slugs, Plakobranchus ocellatus.</title>
        <authorList>
            <person name="Maeda T."/>
            <person name="Takahashi S."/>
            <person name="Yoshida T."/>
            <person name="Shimamura S."/>
            <person name="Takaki Y."/>
            <person name="Nagai Y."/>
            <person name="Toyoda A."/>
            <person name="Suzuki Y."/>
            <person name="Arimoto A."/>
            <person name="Ishii H."/>
            <person name="Satoh N."/>
            <person name="Nishiyama T."/>
            <person name="Hasebe M."/>
            <person name="Maruyama T."/>
            <person name="Minagawa J."/>
            <person name="Obokata J."/>
            <person name="Shigenobu S."/>
        </authorList>
    </citation>
    <scope>NUCLEOTIDE SEQUENCE [LARGE SCALE GENOMIC DNA]</scope>
</reference>
<dbReference type="Proteomes" id="UP000762676">
    <property type="component" value="Unassembled WGS sequence"/>
</dbReference>